<evidence type="ECO:0000313" key="3">
    <source>
        <dbReference type="EMBL" id="MFL9840341.1"/>
    </source>
</evidence>
<feature type="transmembrane region" description="Helical" evidence="1">
    <location>
        <begin position="20"/>
        <end position="39"/>
    </location>
</feature>
<dbReference type="InterPro" id="IPR036596">
    <property type="entry name" value="Cyt-C_aa3_sf"/>
</dbReference>
<dbReference type="RefSeq" id="WP_408077281.1">
    <property type="nucleotide sequence ID" value="NZ_JBELQC010000001.1"/>
</dbReference>
<keyword evidence="4" id="KW-1185">Reference proteome</keyword>
<protein>
    <submittedName>
        <fullName evidence="3">Aa3-type cytochrome c oxidase subunit IV</fullName>
    </submittedName>
</protein>
<dbReference type="Pfam" id="PF07835">
    <property type="entry name" value="COX4_pro_2"/>
    <property type="match status" value="1"/>
</dbReference>
<keyword evidence="1" id="KW-0812">Transmembrane</keyword>
<dbReference type="Proteomes" id="UP001629244">
    <property type="component" value="Unassembled WGS sequence"/>
</dbReference>
<comment type="caution">
    <text evidence="3">The sequence shown here is derived from an EMBL/GenBank/DDBJ whole genome shotgun (WGS) entry which is preliminary data.</text>
</comment>
<dbReference type="SUPFAM" id="SSF81469">
    <property type="entry name" value="Bacterial aa3 type cytochrome c oxidase subunit IV"/>
    <property type="match status" value="1"/>
</dbReference>
<name>A0ABW8YJ99_9SPHN</name>
<evidence type="ECO:0000256" key="1">
    <source>
        <dbReference type="SAM" id="Phobius"/>
    </source>
</evidence>
<reference evidence="3 4" key="1">
    <citation type="submission" date="2024-06" db="EMBL/GenBank/DDBJ databases">
        <authorList>
            <person name="Kaempfer P."/>
            <person name="Viver T."/>
        </authorList>
    </citation>
    <scope>NUCLEOTIDE SEQUENCE [LARGE SCALE GENOMIC DNA]</scope>
    <source>
        <strain evidence="3 4">ST-64</strain>
    </source>
</reference>
<accession>A0ABW8YJ99</accession>
<proteinExistence type="predicted"/>
<evidence type="ECO:0000313" key="4">
    <source>
        <dbReference type="Proteomes" id="UP001629244"/>
    </source>
</evidence>
<dbReference type="InterPro" id="IPR012422">
    <property type="entry name" value="Cyt_c_oxidase_su4_bac-aa3"/>
</dbReference>
<keyword evidence="1" id="KW-1133">Transmembrane helix</keyword>
<evidence type="ECO:0000259" key="2">
    <source>
        <dbReference type="Pfam" id="PF07835"/>
    </source>
</evidence>
<feature type="domain" description="Cytochrome c oxidase subunit IV bacterial aa3 type" evidence="2">
    <location>
        <begin position="2"/>
        <end position="34"/>
    </location>
</feature>
<gene>
    <name evidence="3" type="ORF">ABS767_05145</name>
</gene>
<dbReference type="Gene3D" id="1.20.5.160">
    <property type="entry name" value="Bacterial aa3 type cytochrome c oxidase subunit IV"/>
    <property type="match status" value="1"/>
</dbReference>
<dbReference type="EMBL" id="JBELQC010000001">
    <property type="protein sequence ID" value="MFL9840341.1"/>
    <property type="molecule type" value="Genomic_DNA"/>
</dbReference>
<keyword evidence="1" id="KW-0472">Membrane</keyword>
<sequence length="40" mass="4324">MAQSGDMKAHNQTYGGFMRLLKIGTIVSAVLAAFVIWLIA</sequence>
<organism evidence="3 4">
    <name type="scientific">Sphingomonas plantiphila</name>
    <dbReference type="NCBI Taxonomy" id="3163295"/>
    <lineage>
        <taxon>Bacteria</taxon>
        <taxon>Pseudomonadati</taxon>
        <taxon>Pseudomonadota</taxon>
        <taxon>Alphaproteobacteria</taxon>
        <taxon>Sphingomonadales</taxon>
        <taxon>Sphingomonadaceae</taxon>
        <taxon>Sphingomonas</taxon>
    </lineage>
</organism>